<protein>
    <submittedName>
        <fullName evidence="2">Hydrolase 2, exosortase A system-associated</fullName>
    </submittedName>
</protein>
<name>A0A6N8EF90_9GAMM</name>
<dbReference type="Proteomes" id="UP000434044">
    <property type="component" value="Unassembled WGS sequence"/>
</dbReference>
<evidence type="ECO:0000313" key="2">
    <source>
        <dbReference type="EMBL" id="MTW21207.1"/>
    </source>
</evidence>
<feature type="domain" description="Serine aminopeptidase S33" evidence="1">
    <location>
        <begin position="50"/>
        <end position="155"/>
    </location>
</feature>
<dbReference type="EMBL" id="WNKT01000015">
    <property type="protein sequence ID" value="MTW21207.1"/>
    <property type="molecule type" value="Genomic_DNA"/>
</dbReference>
<dbReference type="NCBIfam" id="TIGR03101">
    <property type="entry name" value="hydr2_PEP"/>
    <property type="match status" value="1"/>
</dbReference>
<gene>
    <name evidence="2" type="ORF">GJ668_08855</name>
</gene>
<dbReference type="SUPFAM" id="SSF53474">
    <property type="entry name" value="alpha/beta-Hydrolases"/>
    <property type="match status" value="1"/>
</dbReference>
<proteinExistence type="predicted"/>
<accession>A0A6N8EF90</accession>
<dbReference type="RefSeq" id="WP_186342990.1">
    <property type="nucleotide sequence ID" value="NZ_WNKT01000015.1"/>
</dbReference>
<dbReference type="Pfam" id="PF12146">
    <property type="entry name" value="Hydrolase_4"/>
    <property type="match status" value="1"/>
</dbReference>
<dbReference type="InterPro" id="IPR017532">
    <property type="entry name" value="Hydrolase-2_PEP"/>
</dbReference>
<comment type="caution">
    <text evidence="2">The sequence shown here is derived from an EMBL/GenBank/DDBJ whole genome shotgun (WGS) entry which is preliminary data.</text>
</comment>
<evidence type="ECO:0000313" key="3">
    <source>
        <dbReference type="Proteomes" id="UP000434044"/>
    </source>
</evidence>
<dbReference type="InterPro" id="IPR029058">
    <property type="entry name" value="AB_hydrolase_fold"/>
</dbReference>
<reference evidence="2 3" key="1">
    <citation type="submission" date="2019-11" db="EMBL/GenBank/DDBJ databases">
        <title>Whole-genome sequence of the anaerobic purple sulfur bacterium Allochromatium palmeri DSM 15591.</title>
        <authorList>
            <person name="Kyndt J.A."/>
            <person name="Meyer T.E."/>
        </authorList>
    </citation>
    <scope>NUCLEOTIDE SEQUENCE [LARGE SCALE GENOMIC DNA]</scope>
    <source>
        <strain evidence="2 3">DSM 15591</strain>
    </source>
</reference>
<evidence type="ECO:0000259" key="1">
    <source>
        <dbReference type="Pfam" id="PF12146"/>
    </source>
</evidence>
<dbReference type="AlphaFoldDB" id="A0A6N8EF90"/>
<sequence length="279" mass="30939">MSAQQNIRIEPFFLPSEAGRLFCVSILPAENTPRAALLYLPPFAEEMHKSRRMSALQARRLAMAGYAVLLLDLTGCGDSWGDFSDARWDRWVDDALCAVRWMRETSGDVPLLLWGLRLGAVLAVEVSAQLPEVGGVMLWHPVTNGDLFLNQFLRIKLASEMLTEGRAQTGTRQLRERLRVGEPVEVGGYMLSPSLAKSIGSLRLDTMTPPSQSIWIDIVADAQSPVPPASDKTAKKWVDQGCRLLSIRVEGDSFWLTQEITECPGLLETTLDAVTRFLP</sequence>
<dbReference type="Gene3D" id="3.40.50.1820">
    <property type="entry name" value="alpha/beta hydrolase"/>
    <property type="match status" value="1"/>
</dbReference>
<dbReference type="GO" id="GO:0016787">
    <property type="term" value="F:hydrolase activity"/>
    <property type="evidence" value="ECO:0007669"/>
    <property type="project" value="UniProtKB-KW"/>
</dbReference>
<organism evidence="2 3">
    <name type="scientific">Allochromatium palmeri</name>
    <dbReference type="NCBI Taxonomy" id="231048"/>
    <lineage>
        <taxon>Bacteria</taxon>
        <taxon>Pseudomonadati</taxon>
        <taxon>Pseudomonadota</taxon>
        <taxon>Gammaproteobacteria</taxon>
        <taxon>Chromatiales</taxon>
        <taxon>Chromatiaceae</taxon>
        <taxon>Allochromatium</taxon>
    </lineage>
</organism>
<keyword evidence="2" id="KW-0378">Hydrolase</keyword>
<dbReference type="InterPro" id="IPR022742">
    <property type="entry name" value="Hydrolase_4"/>
</dbReference>
<keyword evidence="3" id="KW-1185">Reference proteome</keyword>